<evidence type="ECO:0000256" key="3">
    <source>
        <dbReference type="PIRSR" id="PIRSR600246-3"/>
    </source>
</evidence>
<dbReference type="VEuPathDB" id="VectorBase:BGLB023920"/>
<name>A0A2C9KVG0_BIOGL</name>
<evidence type="ECO:0000256" key="2">
    <source>
        <dbReference type="PIRSR" id="PIRSR600246-1"/>
    </source>
</evidence>
<dbReference type="Proteomes" id="UP000076420">
    <property type="component" value="Unassembled WGS sequence"/>
</dbReference>
<proteinExistence type="inferred from homology"/>
<evidence type="ECO:0008006" key="6">
    <source>
        <dbReference type="Google" id="ProtNLM"/>
    </source>
</evidence>
<feature type="site" description="Cleavage; by autolysis" evidence="3">
    <location>
        <begin position="148"/>
        <end position="149"/>
    </location>
</feature>
<dbReference type="EnsemblMetazoa" id="BGLB023920-RA">
    <property type="protein sequence ID" value="BGLB023920-PA"/>
    <property type="gene ID" value="BGLB023920"/>
</dbReference>
<protein>
    <recommendedName>
        <fullName evidence="6">N(4)-(Beta-N-acetylglucosaminyl)-L-asparaginase</fullName>
    </recommendedName>
</protein>
<dbReference type="AlphaFoldDB" id="A0A2C9KVG0"/>
<dbReference type="SUPFAM" id="SSF56235">
    <property type="entry name" value="N-terminal nucleophile aminohydrolases (Ntn hydrolases)"/>
    <property type="match status" value="1"/>
</dbReference>
<dbReference type="STRING" id="6526.A0A2C9KVG0"/>
<dbReference type="PANTHER" id="PTHR10188">
    <property type="entry name" value="L-ASPARAGINASE"/>
    <property type="match status" value="1"/>
</dbReference>
<dbReference type="GO" id="GO:0005737">
    <property type="term" value="C:cytoplasm"/>
    <property type="evidence" value="ECO:0007669"/>
    <property type="project" value="TreeGrafter"/>
</dbReference>
<evidence type="ECO:0000313" key="5">
    <source>
        <dbReference type="Proteomes" id="UP000076420"/>
    </source>
</evidence>
<evidence type="ECO:0000256" key="1">
    <source>
        <dbReference type="ARBA" id="ARBA00010872"/>
    </source>
</evidence>
<dbReference type="PANTHER" id="PTHR10188:SF16">
    <property type="entry name" value="N(4)-(BETA-N-ACETYLGLUCOSAMINYL)-L-ASPARAGINASE-LIKE"/>
    <property type="match status" value="1"/>
</dbReference>
<dbReference type="Gene3D" id="3.60.20.30">
    <property type="entry name" value="(Glycosyl)asparaginase"/>
    <property type="match status" value="1"/>
</dbReference>
<dbReference type="KEGG" id="bgt:106074416"/>
<dbReference type="GO" id="GO:0003948">
    <property type="term" value="F:N4-(beta-N-acetylglucosaminyl)-L-asparaginase activity"/>
    <property type="evidence" value="ECO:0007669"/>
    <property type="project" value="TreeGrafter"/>
</dbReference>
<reference evidence="4" key="1">
    <citation type="submission" date="2020-05" db="UniProtKB">
        <authorList>
            <consortium name="EnsemblMetazoa"/>
        </authorList>
    </citation>
    <scope>IDENTIFICATION</scope>
    <source>
        <strain evidence="4">BB02</strain>
    </source>
</reference>
<gene>
    <name evidence="4" type="primary">106074416</name>
</gene>
<dbReference type="OrthoDB" id="2262349at2759"/>
<accession>A0A2C9KVG0</accession>
<comment type="similarity">
    <text evidence="1">Belongs to the Ntn-hydrolase family.</text>
</comment>
<sequence length="303" mass="31888">MTEMVAVGTWAFSEAPVLKALEVMSQGGSSIDAVETGINLAETDMSYGKYHIGCGGWQNSENVLQLDAAIMDGKDLNFGSVTALEGFSKAVSVARRVMSHSPHSMLSGDGAAVFAQSQGFKHEPNLGTPCLLILKTGPKLQTQSPGHDTLGLLAMDVSGNLCAGVSTSGMSGKHPGRVGDSALPGCGLYADSLYGAACCSGDGDKILRFCPAYKVVDLLKQGHDPMNACQIVAREIIKRRSLTDNFEMVIIALDCKGQVGAANVGVHSWTDPGSGQLYPGFPYVVSRVDQLERAVINVVPAYF</sequence>
<dbReference type="CDD" id="cd04513">
    <property type="entry name" value="Glycosylasparaginase"/>
    <property type="match status" value="1"/>
</dbReference>
<dbReference type="InterPro" id="IPR000246">
    <property type="entry name" value="Peptidase_T2"/>
</dbReference>
<dbReference type="InterPro" id="IPR029055">
    <property type="entry name" value="Ntn_hydrolases_N"/>
</dbReference>
<dbReference type="FunFam" id="3.60.20.30:FF:000005">
    <property type="entry name" value="N(4)-(Beta-N-acetylglucosaminyl)-L-asparaginase"/>
    <property type="match status" value="1"/>
</dbReference>
<dbReference type="Pfam" id="PF01112">
    <property type="entry name" value="Asparaginase_2"/>
    <property type="match status" value="2"/>
</dbReference>
<evidence type="ECO:0000313" key="4">
    <source>
        <dbReference type="EnsemblMetazoa" id="BGLB023920-PA"/>
    </source>
</evidence>
<dbReference type="VEuPathDB" id="VectorBase:BGLAX_035125"/>
<feature type="active site" description="Nucleophile" evidence="2">
    <location>
        <position position="149"/>
    </location>
</feature>
<organism evidence="4 5">
    <name type="scientific">Biomphalaria glabrata</name>
    <name type="common">Bloodfluke planorb</name>
    <name type="synonym">Freshwater snail</name>
    <dbReference type="NCBI Taxonomy" id="6526"/>
    <lineage>
        <taxon>Eukaryota</taxon>
        <taxon>Metazoa</taxon>
        <taxon>Spiralia</taxon>
        <taxon>Lophotrochozoa</taxon>
        <taxon>Mollusca</taxon>
        <taxon>Gastropoda</taxon>
        <taxon>Heterobranchia</taxon>
        <taxon>Euthyneura</taxon>
        <taxon>Panpulmonata</taxon>
        <taxon>Hygrophila</taxon>
        <taxon>Lymnaeoidea</taxon>
        <taxon>Planorbidae</taxon>
        <taxon>Biomphalaria</taxon>
    </lineage>
</organism>